<keyword evidence="3" id="KW-1185">Reference proteome</keyword>
<protein>
    <submittedName>
        <fullName evidence="2">Uncharacterized protein</fullName>
    </submittedName>
</protein>
<organism evidence="2 3">
    <name type="scientific">Absidia repens</name>
    <dbReference type="NCBI Taxonomy" id="90262"/>
    <lineage>
        <taxon>Eukaryota</taxon>
        <taxon>Fungi</taxon>
        <taxon>Fungi incertae sedis</taxon>
        <taxon>Mucoromycota</taxon>
        <taxon>Mucoromycotina</taxon>
        <taxon>Mucoromycetes</taxon>
        <taxon>Mucorales</taxon>
        <taxon>Cunninghamellaceae</taxon>
        <taxon>Absidia</taxon>
    </lineage>
</organism>
<dbReference type="EMBL" id="MCGE01000036">
    <property type="protein sequence ID" value="ORZ07168.1"/>
    <property type="molecule type" value="Genomic_DNA"/>
</dbReference>
<feature type="chain" id="PRO_5012349188" evidence="1">
    <location>
        <begin position="34"/>
        <end position="138"/>
    </location>
</feature>
<dbReference type="Proteomes" id="UP000193560">
    <property type="component" value="Unassembled WGS sequence"/>
</dbReference>
<evidence type="ECO:0000313" key="3">
    <source>
        <dbReference type="Proteomes" id="UP000193560"/>
    </source>
</evidence>
<feature type="signal peptide" evidence="1">
    <location>
        <begin position="1"/>
        <end position="33"/>
    </location>
</feature>
<gene>
    <name evidence="2" type="ORF">BCR42DRAFT_426457</name>
</gene>
<accession>A0A1X2I1B0</accession>
<keyword evidence="1" id="KW-0732">Signal</keyword>
<comment type="caution">
    <text evidence="2">The sequence shown here is derived from an EMBL/GenBank/DDBJ whole genome shotgun (WGS) entry which is preliminary data.</text>
</comment>
<evidence type="ECO:0000313" key="2">
    <source>
        <dbReference type="EMBL" id="ORZ07168.1"/>
    </source>
</evidence>
<name>A0A1X2I1B0_9FUNG</name>
<evidence type="ECO:0000256" key="1">
    <source>
        <dbReference type="SAM" id="SignalP"/>
    </source>
</evidence>
<dbReference type="AlphaFoldDB" id="A0A1X2I1B0"/>
<sequence>MISSAIFSMLQKQQQLLLIMVLVLFFLCNSVNAGDVDVTYMFKGQVYNPGQVPLSVLYLYGDCIPTVYSKLPANTIIASAEAVCFVYRNAGCKGPVLDQRLNLNVSAAGYEIDILKKGQSFVCIQTGEQYDRNEYPQD</sequence>
<proteinExistence type="predicted"/>
<reference evidence="2 3" key="1">
    <citation type="submission" date="2016-07" db="EMBL/GenBank/DDBJ databases">
        <title>Pervasive Adenine N6-methylation of Active Genes in Fungi.</title>
        <authorList>
            <consortium name="DOE Joint Genome Institute"/>
            <person name="Mondo S.J."/>
            <person name="Dannebaum R.O."/>
            <person name="Kuo R.C."/>
            <person name="Labutti K."/>
            <person name="Haridas S."/>
            <person name="Kuo A."/>
            <person name="Salamov A."/>
            <person name="Ahrendt S.R."/>
            <person name="Lipzen A."/>
            <person name="Sullivan W."/>
            <person name="Andreopoulos W.B."/>
            <person name="Clum A."/>
            <person name="Lindquist E."/>
            <person name="Daum C."/>
            <person name="Ramamoorthy G.K."/>
            <person name="Gryganskyi A."/>
            <person name="Culley D."/>
            <person name="Magnuson J.K."/>
            <person name="James T.Y."/>
            <person name="O'Malley M.A."/>
            <person name="Stajich J.E."/>
            <person name="Spatafora J.W."/>
            <person name="Visel A."/>
            <person name="Grigoriev I.V."/>
        </authorList>
    </citation>
    <scope>NUCLEOTIDE SEQUENCE [LARGE SCALE GENOMIC DNA]</scope>
    <source>
        <strain evidence="2 3">NRRL 1336</strain>
    </source>
</reference>
<feature type="non-terminal residue" evidence="2">
    <location>
        <position position="138"/>
    </location>
</feature>